<dbReference type="OMA" id="FDAKFFQ"/>
<evidence type="ECO:0000313" key="3">
    <source>
        <dbReference type="EMBL" id="UJO17659.1"/>
    </source>
</evidence>
<dbReference type="Proteomes" id="UP000756132">
    <property type="component" value="Chromosome 5"/>
</dbReference>
<feature type="region of interest" description="Disordered" evidence="1">
    <location>
        <begin position="1"/>
        <end position="23"/>
    </location>
</feature>
<feature type="region of interest" description="Disordered" evidence="1">
    <location>
        <begin position="363"/>
        <end position="387"/>
    </location>
</feature>
<dbReference type="PANTHER" id="PTHR34144:SF8">
    <property type="entry name" value="GLYCOSYLTRANSFERASE FAMILY 69 PROTEIN"/>
    <property type="match status" value="1"/>
</dbReference>
<dbReference type="OrthoDB" id="262547at2759"/>
<keyword evidence="2" id="KW-0472">Membrane</keyword>
<dbReference type="EMBL" id="CP090167">
    <property type="protein sequence ID" value="UJO17659.1"/>
    <property type="molecule type" value="Genomic_DNA"/>
</dbReference>
<sequence length="568" mass="64058">MNAKEEEGLLARIQSNTSSSSDHEDDLLAYELDDLDEPTLLPAVSNTRHWHFFSRRPGHGRGGSGSSFLTNHTRRRRSLLCRAIQAAYLVALLIPALILGCGVFFPSYSYPPQRYLELRDRVQELGLTANVNNEKVFIAASLLDKHGELLSGDWARSVLGLVDILGKDNVFLSIYEDDPSQEAQAALDEFAKNVTCQHQLLAEKLDKAKLPHVPTPHGDVRLKRIEFLATVRNRALQPLQDPHSPAYSTKFDKLLYLNDVMFDPIDAANLLFSTNANEETGRTQYRAACALDFIDPVKFYDTFASRDTEGYGMGVPIYPWFAASGAAESRRDVLEQKDAVRVKACWGGMVAFEAKWFQKHAHQDGGDEVASTSIPSEEDDEEEDFHTDMPRVPASHDAHDNPSLHFRAETDTYWDASECCLIHADLSNMDPDLLEANETGIFMNPYIRVSYDSWVLPWLSFTRRFERLYTPLHSIVSTIAGMPFYNERRAQQPGEEVVDKVWVWDAETLTKLQAGTVKSSSDMVGSFHEIHRTAQPGGFCGLRKLLYINEHAAEGERKWGKEKAPRFD</sequence>
<proteinExistence type="predicted"/>
<evidence type="ECO:0000313" key="4">
    <source>
        <dbReference type="Proteomes" id="UP000756132"/>
    </source>
</evidence>
<feature type="compositionally biased region" description="Acidic residues" evidence="1">
    <location>
        <begin position="376"/>
        <end position="385"/>
    </location>
</feature>
<dbReference type="Pfam" id="PF11735">
    <property type="entry name" value="CAP59_mtransfer"/>
    <property type="match status" value="1"/>
</dbReference>
<feature type="transmembrane region" description="Helical" evidence="2">
    <location>
        <begin position="83"/>
        <end position="105"/>
    </location>
</feature>
<keyword evidence="4" id="KW-1185">Reference proteome</keyword>
<dbReference type="RefSeq" id="XP_047762025.1">
    <property type="nucleotide sequence ID" value="XM_047905660.1"/>
</dbReference>
<dbReference type="KEGG" id="ffu:CLAFUR5_06512"/>
<evidence type="ECO:0000256" key="2">
    <source>
        <dbReference type="SAM" id="Phobius"/>
    </source>
</evidence>
<dbReference type="AlphaFoldDB" id="A0A9Q8LHQ0"/>
<evidence type="ECO:0000256" key="1">
    <source>
        <dbReference type="SAM" id="MobiDB-lite"/>
    </source>
</evidence>
<dbReference type="PANTHER" id="PTHR34144">
    <property type="entry name" value="CHROMOSOME 8, WHOLE GENOME SHOTGUN SEQUENCE"/>
    <property type="match status" value="1"/>
</dbReference>
<gene>
    <name evidence="3" type="ORF">CLAFUR5_06512</name>
</gene>
<name>A0A9Q8LHQ0_PASFU</name>
<protein>
    <recommendedName>
        <fullName evidence="5">Glycosyltransferase family 69 protein</fullName>
    </recommendedName>
</protein>
<evidence type="ECO:0008006" key="5">
    <source>
        <dbReference type="Google" id="ProtNLM"/>
    </source>
</evidence>
<accession>A0A9Q8LHQ0</accession>
<keyword evidence="2" id="KW-1133">Transmembrane helix</keyword>
<dbReference type="GeneID" id="71986390"/>
<organism evidence="3 4">
    <name type="scientific">Passalora fulva</name>
    <name type="common">Tomato leaf mold</name>
    <name type="synonym">Cladosporium fulvum</name>
    <dbReference type="NCBI Taxonomy" id="5499"/>
    <lineage>
        <taxon>Eukaryota</taxon>
        <taxon>Fungi</taxon>
        <taxon>Dikarya</taxon>
        <taxon>Ascomycota</taxon>
        <taxon>Pezizomycotina</taxon>
        <taxon>Dothideomycetes</taxon>
        <taxon>Dothideomycetidae</taxon>
        <taxon>Mycosphaerellales</taxon>
        <taxon>Mycosphaerellaceae</taxon>
        <taxon>Fulvia</taxon>
    </lineage>
</organism>
<reference evidence="3" key="1">
    <citation type="submission" date="2021-12" db="EMBL/GenBank/DDBJ databases">
        <authorList>
            <person name="Zaccaron A."/>
            <person name="Stergiopoulos I."/>
        </authorList>
    </citation>
    <scope>NUCLEOTIDE SEQUENCE</scope>
    <source>
        <strain evidence="3">Race5_Kim</strain>
    </source>
</reference>
<dbReference type="InterPro" id="IPR021047">
    <property type="entry name" value="Mannosyltransferase_CMT1"/>
</dbReference>
<keyword evidence="2" id="KW-0812">Transmembrane</keyword>
<reference evidence="3" key="2">
    <citation type="journal article" date="2022" name="Microb. Genom.">
        <title>A chromosome-scale genome assembly of the tomato pathogen Cladosporium fulvum reveals a compartmentalized genome architecture and the presence of a dispensable chromosome.</title>
        <authorList>
            <person name="Zaccaron A.Z."/>
            <person name="Chen L.H."/>
            <person name="Samaras A."/>
            <person name="Stergiopoulos I."/>
        </authorList>
    </citation>
    <scope>NUCLEOTIDE SEQUENCE</scope>
    <source>
        <strain evidence="3">Race5_Kim</strain>
    </source>
</reference>